<comment type="caution">
    <text evidence="1">The sequence shown here is derived from an EMBL/GenBank/DDBJ whole genome shotgun (WGS) entry which is preliminary data.</text>
</comment>
<gene>
    <name evidence="1" type="primary">RvY_16904-1</name>
    <name evidence="1" type="synonym">RvY_16904.1</name>
    <name evidence="1" type="ORF">RvY_16904</name>
</gene>
<accession>A0A1D1W6D2</accession>
<sequence length="110" mass="12085">MAKITVIVSAPNEDNDDQPMEDRNYFLSCIRLGLFSTENGAAGTSENLQSSLTHVRPSSKFRPGSQLACKRERIGALKGPLLFNKRYPIQVGLVLWVSAVVRTVGAVKDH</sequence>
<name>A0A1D1W6D2_RAMVA</name>
<dbReference type="EMBL" id="BDGG01000014">
    <property type="protein sequence ID" value="GAV07004.1"/>
    <property type="molecule type" value="Genomic_DNA"/>
</dbReference>
<dbReference type="Proteomes" id="UP000186922">
    <property type="component" value="Unassembled WGS sequence"/>
</dbReference>
<evidence type="ECO:0000313" key="2">
    <source>
        <dbReference type="Proteomes" id="UP000186922"/>
    </source>
</evidence>
<reference evidence="1 2" key="1">
    <citation type="journal article" date="2016" name="Nat. Commun.">
        <title>Extremotolerant tardigrade genome and improved radiotolerance of human cultured cells by tardigrade-unique protein.</title>
        <authorList>
            <person name="Hashimoto T."/>
            <person name="Horikawa D.D."/>
            <person name="Saito Y."/>
            <person name="Kuwahara H."/>
            <person name="Kozuka-Hata H."/>
            <person name="Shin-I T."/>
            <person name="Minakuchi Y."/>
            <person name="Ohishi K."/>
            <person name="Motoyama A."/>
            <person name="Aizu T."/>
            <person name="Enomoto A."/>
            <person name="Kondo K."/>
            <person name="Tanaka S."/>
            <person name="Hara Y."/>
            <person name="Koshikawa S."/>
            <person name="Sagara H."/>
            <person name="Miura T."/>
            <person name="Yokobori S."/>
            <person name="Miyagawa K."/>
            <person name="Suzuki Y."/>
            <person name="Kubo T."/>
            <person name="Oyama M."/>
            <person name="Kohara Y."/>
            <person name="Fujiyama A."/>
            <person name="Arakawa K."/>
            <person name="Katayama T."/>
            <person name="Toyoda A."/>
            <person name="Kunieda T."/>
        </authorList>
    </citation>
    <scope>NUCLEOTIDE SEQUENCE [LARGE SCALE GENOMIC DNA]</scope>
    <source>
        <strain evidence="1 2">YOKOZUNA-1</strain>
    </source>
</reference>
<protein>
    <submittedName>
        <fullName evidence="1">Uncharacterized protein</fullName>
    </submittedName>
</protein>
<keyword evidence="2" id="KW-1185">Reference proteome</keyword>
<proteinExistence type="predicted"/>
<evidence type="ECO:0000313" key="1">
    <source>
        <dbReference type="EMBL" id="GAV07004.1"/>
    </source>
</evidence>
<dbReference type="AlphaFoldDB" id="A0A1D1W6D2"/>
<organism evidence="1 2">
    <name type="scientific">Ramazzottius varieornatus</name>
    <name type="common">Water bear</name>
    <name type="synonym">Tardigrade</name>
    <dbReference type="NCBI Taxonomy" id="947166"/>
    <lineage>
        <taxon>Eukaryota</taxon>
        <taxon>Metazoa</taxon>
        <taxon>Ecdysozoa</taxon>
        <taxon>Tardigrada</taxon>
        <taxon>Eutardigrada</taxon>
        <taxon>Parachela</taxon>
        <taxon>Hypsibioidea</taxon>
        <taxon>Ramazzottiidae</taxon>
        <taxon>Ramazzottius</taxon>
    </lineage>
</organism>